<keyword evidence="1" id="KW-0547">Nucleotide-binding</keyword>
<proteinExistence type="inferred from homology"/>
<comment type="function">
    <text evidence="1">Catalyzes the specific phosphorylation of 1,6-anhydro-N-acetylmuramic acid (anhMurNAc) with the simultaneous cleavage of the 1,6-anhydro ring, generating MurNAc-6-P. Is required for the utilization of anhMurNAc either imported from the medium or derived from its own cell wall murein, and thus plays a role in cell wall recycling.</text>
</comment>
<dbReference type="PANTHER" id="PTHR30605:SF0">
    <property type="entry name" value="ANHYDRO-N-ACETYLMURAMIC ACID KINASE"/>
    <property type="match status" value="1"/>
</dbReference>
<comment type="pathway">
    <text evidence="1">Cell wall biogenesis; peptidoglycan recycling.</text>
</comment>
<accession>A0A3Q9JP52</accession>
<dbReference type="UniPathway" id="UPA00343"/>
<dbReference type="CDD" id="cd24050">
    <property type="entry name" value="ASKHA_NBD_ANMK"/>
    <property type="match status" value="1"/>
</dbReference>
<dbReference type="GO" id="GO:0006040">
    <property type="term" value="P:amino sugar metabolic process"/>
    <property type="evidence" value="ECO:0007669"/>
    <property type="project" value="InterPro"/>
</dbReference>
<comment type="catalytic activity">
    <reaction evidence="1">
        <text>1,6-anhydro-N-acetyl-beta-muramate + ATP + H2O = N-acetyl-D-muramate 6-phosphate + ADP + H(+)</text>
        <dbReference type="Rhea" id="RHEA:24952"/>
        <dbReference type="ChEBI" id="CHEBI:15377"/>
        <dbReference type="ChEBI" id="CHEBI:15378"/>
        <dbReference type="ChEBI" id="CHEBI:30616"/>
        <dbReference type="ChEBI" id="CHEBI:58690"/>
        <dbReference type="ChEBI" id="CHEBI:58722"/>
        <dbReference type="ChEBI" id="CHEBI:456216"/>
        <dbReference type="EC" id="2.7.1.170"/>
    </reaction>
</comment>
<dbReference type="InterPro" id="IPR043129">
    <property type="entry name" value="ATPase_NBD"/>
</dbReference>
<sequence>MAYYIGIMSGTSLDGLDIALIKQSSNTLSQLVGTHYIPMPSDLRQELLSLCSTGNDELARAALAENYWATLAATGIQTLLANHQLTNQDITAIGSHGQTVRHEPKRNFTIQVSNGALLAEITGITVVTDFRRRDVAAGGQGAPLVPAYHEALFKDNTRRRAILNIGGFSNLSLLSPDNVTHGFDCGPGNVLLDTWINHKLNKSYDQNGEWAASAAPNQQLLTLFLADSFFNQTGPKSTGRELFNFSWLTEKLSQFNQIAPDDVVQSTLLELTVRTIVDSLKKAQTQTDELIVCGGGAFNHELLKRLQQYLPDTRVQTTQDYGIAPEWVEAMAFAWLAYCCLENIPANRPAVTGAKGLRVLGAIYPA</sequence>
<organism evidence="2 3">
    <name type="scientific">Entomomonas moraniae</name>
    <dbReference type="NCBI Taxonomy" id="2213226"/>
    <lineage>
        <taxon>Bacteria</taxon>
        <taxon>Pseudomonadati</taxon>
        <taxon>Pseudomonadota</taxon>
        <taxon>Gammaproteobacteria</taxon>
        <taxon>Pseudomonadales</taxon>
        <taxon>Pseudomonadaceae</taxon>
        <taxon>Entomomonas</taxon>
    </lineage>
</organism>
<dbReference type="Proteomes" id="UP000273143">
    <property type="component" value="Chromosome"/>
</dbReference>
<evidence type="ECO:0000256" key="1">
    <source>
        <dbReference type="HAMAP-Rule" id="MF_01270"/>
    </source>
</evidence>
<dbReference type="GO" id="GO:0097175">
    <property type="term" value="P:1,6-anhydro-N-acetyl-beta-muramic acid catabolic process"/>
    <property type="evidence" value="ECO:0007669"/>
    <property type="project" value="UniProtKB-UniRule"/>
</dbReference>
<dbReference type="GO" id="GO:0009254">
    <property type="term" value="P:peptidoglycan turnover"/>
    <property type="evidence" value="ECO:0007669"/>
    <property type="project" value="UniProtKB-UniRule"/>
</dbReference>
<comment type="similarity">
    <text evidence="1">Belongs to the anhydro-N-acetylmuramic acid kinase family.</text>
</comment>
<evidence type="ECO:0000313" key="3">
    <source>
        <dbReference type="Proteomes" id="UP000273143"/>
    </source>
</evidence>
<evidence type="ECO:0000313" key="2">
    <source>
        <dbReference type="EMBL" id="AZS52104.1"/>
    </source>
</evidence>
<dbReference type="SUPFAM" id="SSF53067">
    <property type="entry name" value="Actin-like ATPase domain"/>
    <property type="match status" value="1"/>
</dbReference>
<dbReference type="RefSeq" id="WP_127164749.1">
    <property type="nucleotide sequence ID" value="NZ_CP029822.1"/>
</dbReference>
<reference evidence="3" key="1">
    <citation type="submission" date="2018-06" db="EMBL/GenBank/DDBJ databases">
        <title>Complete genome of Pseudomonas insecticola strain QZS01.</title>
        <authorList>
            <person name="Wang J."/>
            <person name="Su Q."/>
        </authorList>
    </citation>
    <scope>NUCLEOTIDE SEQUENCE [LARGE SCALE GENOMIC DNA]</scope>
    <source>
        <strain evidence="3">QZS01</strain>
    </source>
</reference>
<dbReference type="GO" id="GO:0016301">
    <property type="term" value="F:kinase activity"/>
    <property type="evidence" value="ECO:0007669"/>
    <property type="project" value="UniProtKB-KW"/>
</dbReference>
<dbReference type="GO" id="GO:0016773">
    <property type="term" value="F:phosphotransferase activity, alcohol group as acceptor"/>
    <property type="evidence" value="ECO:0007669"/>
    <property type="project" value="UniProtKB-UniRule"/>
</dbReference>
<keyword evidence="1" id="KW-0067">ATP-binding</keyword>
<dbReference type="GO" id="GO:0005524">
    <property type="term" value="F:ATP binding"/>
    <property type="evidence" value="ECO:0007669"/>
    <property type="project" value="UniProtKB-UniRule"/>
</dbReference>
<feature type="binding site" evidence="1">
    <location>
        <begin position="10"/>
        <end position="17"/>
    </location>
    <ligand>
        <name>ATP</name>
        <dbReference type="ChEBI" id="CHEBI:30616"/>
    </ligand>
</feature>
<keyword evidence="1 2" id="KW-0418">Kinase</keyword>
<dbReference type="Gene3D" id="3.30.420.40">
    <property type="match status" value="2"/>
</dbReference>
<dbReference type="HAMAP" id="MF_01270">
    <property type="entry name" value="AnhMurNAc_kinase"/>
    <property type="match status" value="1"/>
</dbReference>
<keyword evidence="3" id="KW-1185">Reference proteome</keyword>
<gene>
    <name evidence="1" type="primary">anmK</name>
    <name evidence="2" type="ORF">DM558_15565</name>
</gene>
<comment type="pathway">
    <text evidence="1">Amino-sugar metabolism; 1,6-anhydro-N-acetylmuramate degradation.</text>
</comment>
<dbReference type="PANTHER" id="PTHR30605">
    <property type="entry name" value="ANHYDRO-N-ACETYLMURAMIC ACID KINASE"/>
    <property type="match status" value="1"/>
</dbReference>
<dbReference type="AlphaFoldDB" id="A0A3Q9JP52"/>
<protein>
    <recommendedName>
        <fullName evidence="1">Anhydro-N-acetylmuramic acid kinase</fullName>
        <ecNumber evidence="1">2.7.1.170</ecNumber>
    </recommendedName>
    <alternativeName>
        <fullName evidence="1">AnhMurNAc kinase</fullName>
    </alternativeName>
</protein>
<dbReference type="KEGG" id="emo:DM558_15565"/>
<dbReference type="EMBL" id="CP029822">
    <property type="protein sequence ID" value="AZS52104.1"/>
    <property type="molecule type" value="Genomic_DNA"/>
</dbReference>
<dbReference type="Pfam" id="PF03702">
    <property type="entry name" value="AnmK"/>
    <property type="match status" value="1"/>
</dbReference>
<keyword evidence="1" id="KW-0119">Carbohydrate metabolism</keyword>
<dbReference type="EC" id="2.7.1.170" evidence="1"/>
<dbReference type="UniPathway" id="UPA00544"/>
<name>A0A3Q9JP52_9GAMM</name>
<dbReference type="NCBIfam" id="NF007139">
    <property type="entry name" value="PRK09585.1-3"/>
    <property type="match status" value="1"/>
</dbReference>
<dbReference type="InterPro" id="IPR005338">
    <property type="entry name" value="Anhydro_N_Ac-Mur_kinase"/>
</dbReference>
<keyword evidence="1 2" id="KW-0808">Transferase</keyword>